<dbReference type="EMBL" id="CAKJTG010000014">
    <property type="protein sequence ID" value="CAG9608957.1"/>
    <property type="molecule type" value="Genomic_DNA"/>
</dbReference>
<name>A0A9C7LAY2_9BACI</name>
<dbReference type="GO" id="GO:0005737">
    <property type="term" value="C:cytoplasm"/>
    <property type="evidence" value="ECO:0007669"/>
    <property type="project" value="TreeGrafter"/>
</dbReference>
<keyword evidence="6" id="KW-1185">Reference proteome</keyword>
<reference evidence="5" key="1">
    <citation type="submission" date="2021-10" db="EMBL/GenBank/DDBJ databases">
        <authorList>
            <person name="Criscuolo A."/>
        </authorList>
    </citation>
    <scope>NUCLEOTIDE SEQUENCE</scope>
    <source>
        <strain evidence="5">CIP111885</strain>
    </source>
</reference>
<evidence type="ECO:0000256" key="3">
    <source>
        <dbReference type="ARBA" id="ARBA00038502"/>
    </source>
</evidence>
<comment type="caution">
    <text evidence="5">The sequence shown here is derived from an EMBL/GenBank/DDBJ whole genome shotgun (WGS) entry which is preliminary data.</text>
</comment>
<dbReference type="Pfam" id="PF13302">
    <property type="entry name" value="Acetyltransf_3"/>
    <property type="match status" value="1"/>
</dbReference>
<dbReference type="AlphaFoldDB" id="A0A9C7LAY2"/>
<dbReference type="GO" id="GO:0008999">
    <property type="term" value="F:protein-N-terminal-alanine acetyltransferase activity"/>
    <property type="evidence" value="ECO:0007669"/>
    <property type="project" value="TreeGrafter"/>
</dbReference>
<gene>
    <name evidence="5" type="ORF">NEOCIP111885_02675</name>
</gene>
<dbReference type="SUPFAM" id="SSF55729">
    <property type="entry name" value="Acyl-CoA N-acyltransferases (Nat)"/>
    <property type="match status" value="1"/>
</dbReference>
<comment type="similarity">
    <text evidence="3">Belongs to the acetyltransferase family. RimJ subfamily.</text>
</comment>
<dbReference type="InterPro" id="IPR051531">
    <property type="entry name" value="N-acetyltransferase"/>
</dbReference>
<dbReference type="InterPro" id="IPR016181">
    <property type="entry name" value="Acyl_CoA_acyltransferase"/>
</dbReference>
<dbReference type="Proteomes" id="UP000789845">
    <property type="component" value="Unassembled WGS sequence"/>
</dbReference>
<accession>A0A9C7LAY2</accession>
<feature type="domain" description="N-acetyltransferase" evidence="4">
    <location>
        <begin position="3"/>
        <end position="161"/>
    </location>
</feature>
<dbReference type="InterPro" id="IPR000182">
    <property type="entry name" value="GNAT_dom"/>
</dbReference>
<keyword evidence="2" id="KW-0012">Acyltransferase</keyword>
<evidence type="ECO:0000313" key="5">
    <source>
        <dbReference type="EMBL" id="CAG9608957.1"/>
    </source>
</evidence>
<dbReference type="PANTHER" id="PTHR43792">
    <property type="entry name" value="GNAT FAMILY, PUTATIVE (AFU_ORTHOLOGUE AFUA_3G00765)-RELATED-RELATED"/>
    <property type="match status" value="1"/>
</dbReference>
<dbReference type="PANTHER" id="PTHR43792:SF8">
    <property type="entry name" value="[RIBOSOMAL PROTEIN US5]-ALANINE N-ACETYLTRANSFERASE"/>
    <property type="match status" value="1"/>
</dbReference>
<evidence type="ECO:0000313" key="6">
    <source>
        <dbReference type="Proteomes" id="UP000789845"/>
    </source>
</evidence>
<dbReference type="Gene3D" id="3.40.630.30">
    <property type="match status" value="1"/>
</dbReference>
<evidence type="ECO:0000256" key="2">
    <source>
        <dbReference type="ARBA" id="ARBA00023315"/>
    </source>
</evidence>
<evidence type="ECO:0000256" key="1">
    <source>
        <dbReference type="ARBA" id="ARBA00022679"/>
    </source>
</evidence>
<sequence length="161" mass="18960">MKIKLEILQNKDAEPLFQFETENRAFFETMVPSRGDNYYLFEQFLEIMEELLCEQSDRKSLFYLIKDESSKIIGRINLVDLDWNNKAGEIGYRIGEPFLKMGLATKALKLMLEEAEKMNIRTIYAKTTHNNIGSQKVLENNGFLREMKTEDTEFVHYISRI</sequence>
<dbReference type="PROSITE" id="PS51186">
    <property type="entry name" value="GNAT"/>
    <property type="match status" value="1"/>
</dbReference>
<proteinExistence type="inferred from homology"/>
<organism evidence="5 6">
    <name type="scientific">Pseudoneobacillus rhizosphaerae</name>
    <dbReference type="NCBI Taxonomy" id="2880968"/>
    <lineage>
        <taxon>Bacteria</taxon>
        <taxon>Bacillati</taxon>
        <taxon>Bacillota</taxon>
        <taxon>Bacilli</taxon>
        <taxon>Bacillales</taxon>
        <taxon>Bacillaceae</taxon>
        <taxon>Pseudoneobacillus</taxon>
    </lineage>
</organism>
<evidence type="ECO:0000259" key="4">
    <source>
        <dbReference type="PROSITE" id="PS51186"/>
    </source>
</evidence>
<dbReference type="RefSeq" id="WP_230497198.1">
    <property type="nucleotide sequence ID" value="NZ_CAKJTG010000014.1"/>
</dbReference>
<protein>
    <recommendedName>
        <fullName evidence="4">N-acetyltransferase domain-containing protein</fullName>
    </recommendedName>
</protein>
<keyword evidence="1" id="KW-0808">Transferase</keyword>